<reference evidence="1 2" key="1">
    <citation type="submission" date="2015-11" db="EMBL/GenBank/DDBJ databases">
        <title>Exploring the genomic traits of fungus-feeding bacterial genus Collimonas.</title>
        <authorList>
            <person name="Song C."/>
            <person name="Schmidt R."/>
            <person name="de Jager V."/>
            <person name="Krzyzanowska D."/>
            <person name="Jongedijk E."/>
            <person name="Cankar K."/>
            <person name="Beekwilder J."/>
            <person name="van Veen A."/>
            <person name="de Boer W."/>
            <person name="van Veen J.A."/>
            <person name="Garbeva P."/>
        </authorList>
    </citation>
    <scope>NUCLEOTIDE SEQUENCE [LARGE SCALE GENOMIC DNA]</scope>
    <source>
        <strain evidence="1 2">Ter291</strain>
    </source>
</reference>
<organism evidence="1 2">
    <name type="scientific">Collimonas pratensis</name>
    <dbReference type="NCBI Taxonomy" id="279113"/>
    <lineage>
        <taxon>Bacteria</taxon>
        <taxon>Pseudomonadati</taxon>
        <taxon>Pseudomonadota</taxon>
        <taxon>Betaproteobacteria</taxon>
        <taxon>Burkholderiales</taxon>
        <taxon>Oxalobacteraceae</taxon>
        <taxon>Collimonas</taxon>
    </lineage>
</organism>
<proteinExistence type="predicted"/>
<name>A0ABM5Z6I4_9BURK</name>
<accession>A0ABM5Z6I4</accession>
<evidence type="ECO:0000313" key="2">
    <source>
        <dbReference type="Proteomes" id="UP000074914"/>
    </source>
</evidence>
<evidence type="ECO:0000313" key="1">
    <source>
        <dbReference type="EMBL" id="AMP14675.1"/>
    </source>
</evidence>
<dbReference type="Proteomes" id="UP000074914">
    <property type="component" value="Chromosome"/>
</dbReference>
<gene>
    <name evidence="1" type="ORF">CPter291_2418</name>
</gene>
<keyword evidence="2" id="KW-1185">Reference proteome</keyword>
<dbReference type="EMBL" id="CP013236">
    <property type="protein sequence ID" value="AMP14675.1"/>
    <property type="molecule type" value="Genomic_DNA"/>
</dbReference>
<sequence length="42" mass="5233">MKARHHFSKKPKDQFFYSKKINQHLYLRLWISMETICLQIHS</sequence>
<protein>
    <submittedName>
        <fullName evidence="1">Uncharacterized protein</fullName>
    </submittedName>
</protein>